<evidence type="ECO:0000256" key="4">
    <source>
        <dbReference type="ARBA" id="ARBA00022825"/>
    </source>
</evidence>
<dbReference type="InterPro" id="IPR051201">
    <property type="entry name" value="Chloro_Bact_Ser_Proteases"/>
</dbReference>
<reference evidence="6" key="1">
    <citation type="submission" date="2020-10" db="EMBL/GenBank/DDBJ databases">
        <title>Microbiome of the Black Sea water column analyzed by genome centric metagenomics.</title>
        <authorList>
            <person name="Cabello-Yeves P.J."/>
            <person name="Callieri C."/>
            <person name="Picazo A."/>
            <person name="Mehrshad M."/>
            <person name="Haro-Moreno J.M."/>
            <person name="Roda-Garcia J."/>
            <person name="Dzembekova N."/>
            <person name="Slabakova V."/>
            <person name="Slabakova N."/>
            <person name="Moncheva S."/>
            <person name="Rodriguez-Valera F."/>
        </authorList>
    </citation>
    <scope>NUCLEOTIDE SEQUENCE</scope>
    <source>
        <strain evidence="6">BS307-5m-G50</strain>
    </source>
</reference>
<gene>
    <name evidence="6" type="ORF">ISQ64_00605</name>
</gene>
<dbReference type="PANTHER" id="PTHR43343">
    <property type="entry name" value="PEPTIDASE S12"/>
    <property type="match status" value="1"/>
</dbReference>
<dbReference type="PRINTS" id="PR00834">
    <property type="entry name" value="PROTEASES2C"/>
</dbReference>
<keyword evidence="4" id="KW-0720">Serine protease</keyword>
<evidence type="ECO:0000256" key="2">
    <source>
        <dbReference type="ARBA" id="ARBA00022670"/>
    </source>
</evidence>
<organism evidence="6 7">
    <name type="scientific">SAR86 cluster bacterium</name>
    <dbReference type="NCBI Taxonomy" id="2030880"/>
    <lineage>
        <taxon>Bacteria</taxon>
        <taxon>Pseudomonadati</taxon>
        <taxon>Pseudomonadota</taxon>
        <taxon>Gammaproteobacteria</taxon>
        <taxon>SAR86 cluster</taxon>
    </lineage>
</organism>
<evidence type="ECO:0000313" key="7">
    <source>
        <dbReference type="Proteomes" id="UP000711391"/>
    </source>
</evidence>
<keyword evidence="5" id="KW-0472">Membrane</keyword>
<evidence type="ECO:0000313" key="6">
    <source>
        <dbReference type="EMBL" id="MBL6817886.1"/>
    </source>
</evidence>
<dbReference type="FunFam" id="2.40.10.10:FF:000001">
    <property type="entry name" value="Periplasmic serine protease DegS"/>
    <property type="match status" value="1"/>
</dbReference>
<protein>
    <submittedName>
        <fullName evidence="6">Trypsin-like peptidase domain-containing protein</fullName>
    </submittedName>
</protein>
<dbReference type="EMBL" id="JADHQD010000002">
    <property type="protein sequence ID" value="MBL6817886.1"/>
    <property type="molecule type" value="Genomic_DNA"/>
</dbReference>
<dbReference type="InterPro" id="IPR009003">
    <property type="entry name" value="Peptidase_S1_PA"/>
</dbReference>
<comment type="similarity">
    <text evidence="1">Belongs to the peptidase S1C family.</text>
</comment>
<evidence type="ECO:0000256" key="5">
    <source>
        <dbReference type="SAM" id="Phobius"/>
    </source>
</evidence>
<feature type="transmembrane region" description="Helical" evidence="5">
    <location>
        <begin position="9"/>
        <end position="27"/>
    </location>
</feature>
<dbReference type="Gene3D" id="2.40.10.120">
    <property type="match status" value="1"/>
</dbReference>
<dbReference type="Pfam" id="PF13365">
    <property type="entry name" value="Trypsin_2"/>
    <property type="match status" value="1"/>
</dbReference>
<proteinExistence type="inferred from homology"/>
<keyword evidence="5" id="KW-0812">Transmembrane</keyword>
<keyword evidence="3" id="KW-0378">Hydrolase</keyword>
<dbReference type="SUPFAM" id="SSF50494">
    <property type="entry name" value="Trypsin-like serine proteases"/>
    <property type="match status" value="1"/>
</dbReference>
<sequence length="328" mass="36090">MKLLQRTKINYLIVISITIFLSWAFFLNENNRFVSATKNSIKSVVTVYSFGNSQIYNNNVGSGVIFSEDGYIVTNFHVISNNKFVRVKLHNGEEYEAKIIGGDSNMDIAVLKIKTDNQLEAITISDSEDLKVGDKVLAIGNPYGIGISVSNGIISATGRDYGNPYLELIQTDAAINPGNSGGALINEKGNLIGINTKIFSKTGAYQGLGFAIPSNNIVEIATELIKYGKIRSGWIGNFRVSPIRLRLNNKLINGLRIVEIDESGPLFNKGTRVNDIIISINGDIGNWNNLTSSLKYATLGNDIIFEILKNNQYKTIEIKSAEIKDLTR</sequence>
<dbReference type="InterPro" id="IPR036034">
    <property type="entry name" value="PDZ_sf"/>
</dbReference>
<accession>A0A937LKV7</accession>
<keyword evidence="2" id="KW-0645">Protease</keyword>
<dbReference type="GO" id="GO:0004252">
    <property type="term" value="F:serine-type endopeptidase activity"/>
    <property type="evidence" value="ECO:0007669"/>
    <property type="project" value="InterPro"/>
</dbReference>
<dbReference type="SUPFAM" id="SSF50156">
    <property type="entry name" value="PDZ domain-like"/>
    <property type="match status" value="1"/>
</dbReference>
<dbReference type="Gene3D" id="2.30.42.10">
    <property type="match status" value="1"/>
</dbReference>
<name>A0A937LKV7_9GAMM</name>
<keyword evidence="5" id="KW-1133">Transmembrane helix</keyword>
<dbReference type="GO" id="GO:0006508">
    <property type="term" value="P:proteolysis"/>
    <property type="evidence" value="ECO:0007669"/>
    <property type="project" value="UniProtKB-KW"/>
</dbReference>
<dbReference type="Proteomes" id="UP000711391">
    <property type="component" value="Unassembled WGS sequence"/>
</dbReference>
<dbReference type="InterPro" id="IPR001940">
    <property type="entry name" value="Peptidase_S1C"/>
</dbReference>
<dbReference type="AlphaFoldDB" id="A0A937LKV7"/>
<evidence type="ECO:0000256" key="1">
    <source>
        <dbReference type="ARBA" id="ARBA00010541"/>
    </source>
</evidence>
<comment type="caution">
    <text evidence="6">The sequence shown here is derived from an EMBL/GenBank/DDBJ whole genome shotgun (WGS) entry which is preliminary data.</text>
</comment>
<evidence type="ECO:0000256" key="3">
    <source>
        <dbReference type="ARBA" id="ARBA00022801"/>
    </source>
</evidence>
<dbReference type="PANTHER" id="PTHR43343:SF3">
    <property type="entry name" value="PROTEASE DO-LIKE 8, CHLOROPLASTIC"/>
    <property type="match status" value="1"/>
</dbReference>